<name>A0A8D8K8J6_CULPI</name>
<feature type="region of interest" description="Disordered" evidence="1">
    <location>
        <begin position="47"/>
        <end position="70"/>
    </location>
</feature>
<reference evidence="2" key="1">
    <citation type="submission" date="2021-05" db="EMBL/GenBank/DDBJ databases">
        <authorList>
            <person name="Alioto T."/>
            <person name="Alioto T."/>
            <person name="Gomez Garrido J."/>
        </authorList>
    </citation>
    <scope>NUCLEOTIDE SEQUENCE</scope>
</reference>
<feature type="region of interest" description="Disordered" evidence="1">
    <location>
        <begin position="93"/>
        <end position="129"/>
    </location>
</feature>
<dbReference type="EMBL" id="HBUE01053128">
    <property type="protein sequence ID" value="CAG6465318.1"/>
    <property type="molecule type" value="Transcribed_RNA"/>
</dbReference>
<dbReference type="EMBL" id="HBUE01210501">
    <property type="protein sequence ID" value="CAG6534285.1"/>
    <property type="molecule type" value="Transcribed_RNA"/>
</dbReference>
<dbReference type="EMBL" id="HBUE01210500">
    <property type="protein sequence ID" value="CAG6534284.1"/>
    <property type="molecule type" value="Transcribed_RNA"/>
</dbReference>
<evidence type="ECO:0000313" key="2">
    <source>
        <dbReference type="EMBL" id="CAG6586185.1"/>
    </source>
</evidence>
<sequence length="129" mass="14348">MAPTRASTAPTSASSSFWTTRVVYRMTILSRDEIMAICRMHSTQYRPNATQAKVASRPDAKMASDGLKYDTPLPHRSLKVNWRQSFHGPKYPWSSKPGVRLRNRPHTGSPTAVALSAKHANPRQVTMAA</sequence>
<evidence type="ECO:0000256" key="1">
    <source>
        <dbReference type="SAM" id="MobiDB-lite"/>
    </source>
</evidence>
<dbReference type="AlphaFoldDB" id="A0A8D8K8J6"/>
<dbReference type="EMBL" id="HBUE01316905">
    <property type="protein sequence ID" value="CAG6586186.1"/>
    <property type="molecule type" value="Transcribed_RNA"/>
</dbReference>
<organism evidence="2">
    <name type="scientific">Culex pipiens</name>
    <name type="common">House mosquito</name>
    <dbReference type="NCBI Taxonomy" id="7175"/>
    <lineage>
        <taxon>Eukaryota</taxon>
        <taxon>Metazoa</taxon>
        <taxon>Ecdysozoa</taxon>
        <taxon>Arthropoda</taxon>
        <taxon>Hexapoda</taxon>
        <taxon>Insecta</taxon>
        <taxon>Pterygota</taxon>
        <taxon>Neoptera</taxon>
        <taxon>Endopterygota</taxon>
        <taxon>Diptera</taxon>
        <taxon>Nematocera</taxon>
        <taxon>Culicoidea</taxon>
        <taxon>Culicidae</taxon>
        <taxon>Culicinae</taxon>
        <taxon>Culicini</taxon>
        <taxon>Culex</taxon>
        <taxon>Culex</taxon>
    </lineage>
</organism>
<accession>A0A8D8K8J6</accession>
<proteinExistence type="predicted"/>
<protein>
    <submittedName>
        <fullName evidence="2">(northern house mosquito) hypothetical protein</fullName>
    </submittedName>
</protein>
<dbReference type="EMBL" id="HBUE01316904">
    <property type="protein sequence ID" value="CAG6586185.1"/>
    <property type="molecule type" value="Transcribed_RNA"/>
</dbReference>